<comment type="caution">
    <text evidence="4">The sequence shown here is derived from an EMBL/GenBank/DDBJ whole genome shotgun (WGS) entry which is preliminary data.</text>
</comment>
<evidence type="ECO:0000259" key="3">
    <source>
        <dbReference type="Pfam" id="PF21788"/>
    </source>
</evidence>
<dbReference type="GO" id="GO:0003676">
    <property type="term" value="F:nucleic acid binding"/>
    <property type="evidence" value="ECO:0007669"/>
    <property type="project" value="InterPro"/>
</dbReference>
<feature type="domain" description="Transposase IS30-like HTH" evidence="2">
    <location>
        <begin position="5"/>
        <end position="40"/>
    </location>
</feature>
<dbReference type="InterPro" id="IPR048366">
    <property type="entry name" value="TNP-like_GBD"/>
</dbReference>
<dbReference type="Gene3D" id="1.10.10.10">
    <property type="entry name" value="Winged helix-like DNA-binding domain superfamily/Winged helix DNA-binding domain"/>
    <property type="match status" value="1"/>
</dbReference>
<evidence type="ECO:0000259" key="2">
    <source>
        <dbReference type="Pfam" id="PF13936"/>
    </source>
</evidence>
<evidence type="ECO:0000256" key="1">
    <source>
        <dbReference type="ARBA" id="ARBA00004123"/>
    </source>
</evidence>
<dbReference type="Gene3D" id="1.10.10.60">
    <property type="entry name" value="Homeodomain-like"/>
    <property type="match status" value="1"/>
</dbReference>
<dbReference type="EMBL" id="JASPKY010000917">
    <property type="protein sequence ID" value="KAK9680285.1"/>
    <property type="molecule type" value="Genomic_DNA"/>
</dbReference>
<dbReference type="Pfam" id="PF21788">
    <property type="entry name" value="TNP-like_GBD"/>
    <property type="match status" value="1"/>
</dbReference>
<reference evidence="4 5" key="1">
    <citation type="journal article" date="2024" name="BMC Genomics">
        <title>De novo assembly and annotation of Popillia japonica's genome with initial clues to its potential as an invasive pest.</title>
        <authorList>
            <person name="Cucini C."/>
            <person name="Boschi S."/>
            <person name="Funari R."/>
            <person name="Cardaioli E."/>
            <person name="Iannotti N."/>
            <person name="Marturano G."/>
            <person name="Paoli F."/>
            <person name="Bruttini M."/>
            <person name="Carapelli A."/>
            <person name="Frati F."/>
            <person name="Nardi F."/>
        </authorList>
    </citation>
    <scope>NUCLEOTIDE SEQUENCE [LARGE SCALE GENOMIC DNA]</scope>
    <source>
        <strain evidence="4">DMR45628</strain>
    </source>
</reference>
<dbReference type="InterPro" id="IPR036397">
    <property type="entry name" value="RNaseH_sf"/>
</dbReference>
<evidence type="ECO:0000313" key="5">
    <source>
        <dbReference type="Proteomes" id="UP001458880"/>
    </source>
</evidence>
<dbReference type="InterPro" id="IPR009057">
    <property type="entry name" value="Homeodomain-like_sf"/>
</dbReference>
<dbReference type="AlphaFoldDB" id="A0AAW1HUP6"/>
<dbReference type="Pfam" id="PF13936">
    <property type="entry name" value="HTH_38"/>
    <property type="match status" value="1"/>
</dbReference>
<keyword evidence="5" id="KW-1185">Reference proteome</keyword>
<dbReference type="InterPro" id="IPR036388">
    <property type="entry name" value="WH-like_DNA-bd_sf"/>
</dbReference>
<comment type="subcellular location">
    <subcellularLocation>
        <location evidence="1">Nucleus</location>
    </subcellularLocation>
</comment>
<protein>
    <submittedName>
        <fullName evidence="4">Transposase</fullName>
    </submittedName>
</protein>
<gene>
    <name evidence="4" type="ORF">QE152_g39239</name>
</gene>
<dbReference type="Gene3D" id="3.30.420.10">
    <property type="entry name" value="Ribonuclease H-like superfamily/Ribonuclease H"/>
    <property type="match status" value="1"/>
</dbReference>
<dbReference type="SUPFAM" id="SSF46689">
    <property type="entry name" value="Homeodomain-like"/>
    <property type="match status" value="1"/>
</dbReference>
<accession>A0AAW1HUP6</accession>
<evidence type="ECO:0000313" key="4">
    <source>
        <dbReference type="EMBL" id="KAK9680285.1"/>
    </source>
</evidence>
<dbReference type="InterPro" id="IPR025246">
    <property type="entry name" value="IS30-like_HTH"/>
</dbReference>
<dbReference type="Proteomes" id="UP001458880">
    <property type="component" value="Unassembled WGS sequence"/>
</dbReference>
<name>A0AAW1HUP6_POPJA</name>
<feature type="domain" description="Transposable element P transposase-like GTP-binding insertion" evidence="3">
    <location>
        <begin position="278"/>
        <end position="364"/>
    </location>
</feature>
<sequence>MGRQKCLTAEEIGKIKAFHQEGYSARAIARKIGRSHQVVSGLIKDPENYGKRFKGRTKFVTTDRERRAILRAASNSALTARQIANKVGTNASVRTVQKLLRSCQHLKRLKMKRRPALKEFQRTARLQFAQAKMGWTYEWQTVIFSDEKKFNLDALLVFNLLKQKWDGRFSGGPSTRNSFLHLLTRPEEPVVHAVPSTSQCVSWESGLPEEEEGNLRLTLVMSTGLIMVATVCDQASQNVAGINALLQEIKQSYFRKNEEFKKFGFEVDEIVALYDYPHLVKCITNNFLTKDISFLNMDNVSRQASWKHVIHSYEMDQGKCGSRACPKLTDAHVYPDRVKKMKVKCCTQVLNRSVGALMGFLAENGML</sequence>
<dbReference type="GO" id="GO:0005634">
    <property type="term" value="C:nucleus"/>
    <property type="evidence" value="ECO:0007669"/>
    <property type="project" value="UniProtKB-SubCell"/>
</dbReference>
<organism evidence="4 5">
    <name type="scientific">Popillia japonica</name>
    <name type="common">Japanese beetle</name>
    <dbReference type="NCBI Taxonomy" id="7064"/>
    <lineage>
        <taxon>Eukaryota</taxon>
        <taxon>Metazoa</taxon>
        <taxon>Ecdysozoa</taxon>
        <taxon>Arthropoda</taxon>
        <taxon>Hexapoda</taxon>
        <taxon>Insecta</taxon>
        <taxon>Pterygota</taxon>
        <taxon>Neoptera</taxon>
        <taxon>Endopterygota</taxon>
        <taxon>Coleoptera</taxon>
        <taxon>Polyphaga</taxon>
        <taxon>Scarabaeiformia</taxon>
        <taxon>Scarabaeidae</taxon>
        <taxon>Rutelinae</taxon>
        <taxon>Popillia</taxon>
    </lineage>
</organism>
<proteinExistence type="predicted"/>